<dbReference type="Proteomes" id="UP001525961">
    <property type="component" value="Unassembled WGS sequence"/>
</dbReference>
<evidence type="ECO:0000256" key="1">
    <source>
        <dbReference type="ARBA" id="ARBA00022741"/>
    </source>
</evidence>
<dbReference type="InterPro" id="IPR001650">
    <property type="entry name" value="Helicase_C-like"/>
</dbReference>
<dbReference type="PANTHER" id="PTHR47962:SF5">
    <property type="entry name" value="ATP-DEPENDENT HELICASE LHR-RELATED"/>
    <property type="match status" value="1"/>
</dbReference>
<keyword evidence="1" id="KW-0547">Nucleotide-binding</keyword>
<keyword evidence="6" id="KW-0378">Hydrolase</keyword>
<dbReference type="Pfam" id="PF00271">
    <property type="entry name" value="Helicase_C"/>
    <property type="match status" value="1"/>
</dbReference>
<dbReference type="Gene3D" id="3.40.50.300">
    <property type="entry name" value="P-loop containing nucleotide triphosphate hydrolases"/>
    <property type="match status" value="2"/>
</dbReference>
<keyword evidence="6" id="KW-0347">Helicase</keyword>
<comment type="caution">
    <text evidence="6">The sequence shown here is derived from an EMBL/GenBank/DDBJ whole genome shotgun (WGS) entry which is preliminary data.</text>
</comment>
<accession>A0ABT2NHH7</accession>
<feature type="domain" description="Helicase C-terminal" evidence="5">
    <location>
        <begin position="1011"/>
        <end position="1167"/>
    </location>
</feature>
<evidence type="ECO:0000256" key="2">
    <source>
        <dbReference type="ARBA" id="ARBA00022840"/>
    </source>
</evidence>
<dbReference type="InterPro" id="IPR027417">
    <property type="entry name" value="P-loop_NTPase"/>
</dbReference>
<dbReference type="InterPro" id="IPR018973">
    <property type="entry name" value="MZB"/>
</dbReference>
<organism evidence="6 7">
    <name type="scientific">Laspinema olomoucense D3b</name>
    <dbReference type="NCBI Taxonomy" id="2953688"/>
    <lineage>
        <taxon>Bacteria</taxon>
        <taxon>Bacillati</taxon>
        <taxon>Cyanobacteriota</taxon>
        <taxon>Cyanophyceae</taxon>
        <taxon>Oscillatoriophycideae</taxon>
        <taxon>Oscillatoriales</taxon>
        <taxon>Laspinemataceae</taxon>
        <taxon>Laspinema</taxon>
        <taxon>Laspinema olomoucense</taxon>
    </lineage>
</organism>
<dbReference type="InterPro" id="IPR014001">
    <property type="entry name" value="Helicase_ATP-bd"/>
</dbReference>
<dbReference type="SUPFAM" id="SSF52540">
    <property type="entry name" value="P-loop containing nucleoside triphosphate hydrolases"/>
    <property type="match status" value="2"/>
</dbReference>
<feature type="compositionally biased region" description="Basic and acidic residues" evidence="3">
    <location>
        <begin position="1054"/>
        <end position="1071"/>
    </location>
</feature>
<dbReference type="Pfam" id="PF00270">
    <property type="entry name" value="DEAD"/>
    <property type="match status" value="1"/>
</dbReference>
<gene>
    <name evidence="6" type="ORF">NG792_26820</name>
</gene>
<evidence type="ECO:0000256" key="3">
    <source>
        <dbReference type="SAM" id="MobiDB-lite"/>
    </source>
</evidence>
<keyword evidence="2" id="KW-0067">ATP-binding</keyword>
<evidence type="ECO:0000313" key="6">
    <source>
        <dbReference type="EMBL" id="MCT7981344.1"/>
    </source>
</evidence>
<dbReference type="InterPro" id="IPR052511">
    <property type="entry name" value="ATP-dep_Helicase"/>
</dbReference>
<dbReference type="Gene3D" id="3.40.960.10">
    <property type="entry name" value="VSR Endonuclease"/>
    <property type="match status" value="1"/>
</dbReference>
<evidence type="ECO:0000259" key="4">
    <source>
        <dbReference type="PROSITE" id="PS51192"/>
    </source>
</evidence>
<dbReference type="Pfam" id="PF09369">
    <property type="entry name" value="MZB"/>
    <property type="match status" value="1"/>
</dbReference>
<feature type="domain" description="Helicase ATP-binding" evidence="4">
    <location>
        <begin position="210"/>
        <end position="396"/>
    </location>
</feature>
<name>A0ABT2NHH7_9CYAN</name>
<dbReference type="SMART" id="SM00487">
    <property type="entry name" value="DEXDc"/>
    <property type="match status" value="1"/>
</dbReference>
<evidence type="ECO:0000313" key="7">
    <source>
        <dbReference type="Proteomes" id="UP001525961"/>
    </source>
</evidence>
<evidence type="ECO:0000259" key="5">
    <source>
        <dbReference type="PROSITE" id="PS51194"/>
    </source>
</evidence>
<feature type="region of interest" description="Disordered" evidence="3">
    <location>
        <begin position="1052"/>
        <end position="1071"/>
    </location>
</feature>
<feature type="region of interest" description="Disordered" evidence="3">
    <location>
        <begin position="928"/>
        <end position="947"/>
    </location>
</feature>
<proteinExistence type="predicted"/>
<dbReference type="InterPro" id="IPR011545">
    <property type="entry name" value="DEAD/DEAH_box_helicase_dom"/>
</dbReference>
<reference evidence="6 7" key="1">
    <citation type="journal article" date="2022" name="Front. Microbiol.">
        <title>High genomic differentiation and limited gene flow indicate recent cryptic speciation within the genus Laspinema (cyanobacteria).</title>
        <authorList>
            <person name="Stanojkovic A."/>
            <person name="Skoupy S."/>
            <person name="Skaloud P."/>
            <person name="Dvorak P."/>
        </authorList>
    </citation>
    <scope>NUCLEOTIDE SEQUENCE [LARGE SCALE GENOMIC DNA]</scope>
    <source>
        <strain evidence="6 7">D3b</strain>
    </source>
</reference>
<dbReference type="EMBL" id="JAMXFA010000062">
    <property type="protein sequence ID" value="MCT7981344.1"/>
    <property type="molecule type" value="Genomic_DNA"/>
</dbReference>
<dbReference type="SMART" id="SM00490">
    <property type="entry name" value="HELICc"/>
    <property type="match status" value="1"/>
</dbReference>
<dbReference type="GO" id="GO:0004386">
    <property type="term" value="F:helicase activity"/>
    <property type="evidence" value="ECO:0007669"/>
    <property type="project" value="UniProtKB-KW"/>
</dbReference>
<dbReference type="PANTHER" id="PTHR47962">
    <property type="entry name" value="ATP-DEPENDENT HELICASE LHR-RELATED-RELATED"/>
    <property type="match status" value="1"/>
</dbReference>
<protein>
    <submittedName>
        <fullName evidence="6">DEAD/DEAH box helicase</fullName>
    </submittedName>
</protein>
<dbReference type="PROSITE" id="PS51194">
    <property type="entry name" value="HELICASE_CTER"/>
    <property type="match status" value="1"/>
</dbReference>
<dbReference type="PROSITE" id="PS51192">
    <property type="entry name" value="HELICASE_ATP_BIND_1"/>
    <property type="match status" value="1"/>
</dbReference>
<keyword evidence="7" id="KW-1185">Reference proteome</keyword>
<dbReference type="RefSeq" id="WP_261237526.1">
    <property type="nucleotide sequence ID" value="NZ_JAMXFA010000062.1"/>
</dbReference>
<sequence length="1807" mass="204979">MQFKLAELLLNLELIRSTSTFIAQKMGKLDCSGVEILTDAQLEALFSAIPKSWDRDEFSQVLVAQTVSDSLRDCWAGFWGIPEGETVKEETPEGVTKNQGVKDSGGEYSIQPVTKLVPESLDILQLRDRVIGEYREYIESFLQIRDPRIENFVGEELNRGALWRDSLVQLNPAYANGATITDLIADQTLHPDCAKFFPSYRFYLHQEQAFRCYRRQDAYVLTTGTGSGKSLSYVVPIFDDLLRDPNPKGVRAILVYPMNALINSQLGEFEKFLNKAFPGSSVPTIRVASYTGQENQETKIDLQNNPPHVLLTNYVMLELMLSRVHERPFVESPNLRFLILDELHTYRGRQGADVAILVRKLRERCGQNLLCIGTSATMASDGNRENRRQTVAGVASQLFGVEIRRENVIDETLKLAIAREEPTPEELAASITAELPSDRSLVQFRNHPLTVWLERQLGLQQEGDRWIRRTPISLEQGAEELFQQTGIDRDCCQDKLRQMLLWSQSPETLSQKGEEGGRLHFRLHQFISQGGNVYATLEARDNRQLTLDGQYATTGGRLLYPIVFCRECGEDYYGVRYDREQEMVTPLAGSEREGGEEQEDYSEGYLTLAEGDIWSDSDSDRLPDTWFKFTKRDGRTPKPAYLPFMPQKLYVYANGKVETRAVAQHTQNRPTPVWFIPRPFLFCLNCGIVHDRRGNEFAKLSRLSSEGRSTATTLLCLSAVSLLKANPTIAPGAAKILSFTDNRQDASLQAGHFNDFIQTSLLRSALHGALQQHQRLTYANLPQAVFDQLGLTQTDYAANAADYGAMADKNEKTFKRAIEYRLYEDLRRGWRIVQPNLEQCGLLTIEYEGLAQLCKADQLWEKGHFALMRATPEERLRLLKTLLDLLRRELAIDAKLLQPDELERLQREASQQLNERWGIESGERLRSAASASLKSGQTGGSRRKGDRTEIKLTDRSKFGRFLKHHFDLSGAEVEGVIANLVEILQGGGYLSPQPGDRFQLSVATMVWCHAQLDKIEADLLSRKYLTREDIPTTPVNQFFKQLYQSQTTHLRQLQGREHTGQVQSRDRQERERQFRSGELAALFCSPTMELGIDISDLNVVHLRNIPPNPANYAQRSGRAGRGGQAALVVSYASRGSGHDRYFYQRPEQMVAGAIAPPKLELGNQDLLKSHLHSIWLAATGALLGSSMNEILDLEQADQGYPLKPGLRHELQLLPEGLRRCGERAVTLLQDSFCQANLTDKSWYSSHWVQSVFDRALSSFDSACDRWRDLYSEAVRQRDEARQTLDRVTIGQVSTQERQNAERLERDARRQLNLLVGETGGSSSQDLDFYPYRYFASEGFLPGYNFPRLPIRAYIPSGEKGSFISRPRAIAIREFAPSNIVYYEGNKYQIARTAIVRGADIPYQRIAVCAECGYFHEGEAATRETCENCTARLVADEKGNPAKLDKVLKMQTVFTRRRDRITCDEEERLKYGYNVTTHYRFETDPQQAQVTSATGETLLDLTYGDAVAIWRLNRGLRKNKERGFKLDPQTGNWGETGEKQQSSLDSIHHEVHLIVRETSNVLLVRPQQLPTEETEAFVVTLQYAIERAIQVIYKLEENELSSERLGRSQTLLFWESAEGGAGVLSQILADPKSLQRISQVALDICHFVTPKPTCVQACYECLLSYRNQFDHPLLNRTLIHSYLQQLGSSIVQGNFGGDRESHYQQLQQQTDPNSELERQVLQAIYESGLPLPDSAQEFLSVANCKPDFIYHQSKLAIFCDGSVHDTPEHRKKDQRIRDDLEFLSGYSPFTISYKDNLTDKIAELKAFM</sequence>